<dbReference type="GO" id="GO:0008643">
    <property type="term" value="P:carbohydrate transport"/>
    <property type="evidence" value="ECO:0007669"/>
    <property type="project" value="InterPro"/>
</dbReference>
<feature type="transmembrane region" description="Helical" evidence="2">
    <location>
        <begin position="214"/>
        <end position="233"/>
    </location>
</feature>
<feature type="transmembrane region" description="Helical" evidence="2">
    <location>
        <begin position="267"/>
        <end position="284"/>
    </location>
</feature>
<evidence type="ECO:0000256" key="1">
    <source>
        <dbReference type="SAM" id="MobiDB-lite"/>
    </source>
</evidence>
<feature type="transmembrane region" description="Helical" evidence="2">
    <location>
        <begin position="304"/>
        <end position="322"/>
    </location>
</feature>
<feature type="transmembrane region" description="Helical" evidence="2">
    <location>
        <begin position="334"/>
        <end position="352"/>
    </location>
</feature>
<dbReference type="EMBL" id="RBZP01000004">
    <property type="protein sequence ID" value="RKQ34328.1"/>
    <property type="molecule type" value="Genomic_DNA"/>
</dbReference>
<dbReference type="InterPro" id="IPR001927">
    <property type="entry name" value="Na/Gal_symport"/>
</dbReference>
<dbReference type="InterPro" id="IPR039672">
    <property type="entry name" value="MFS_2"/>
</dbReference>
<dbReference type="RefSeq" id="WP_121203891.1">
    <property type="nucleotide sequence ID" value="NZ_RBZP01000004.1"/>
</dbReference>
<feature type="transmembrane region" description="Helical" evidence="2">
    <location>
        <begin position="179"/>
        <end position="202"/>
    </location>
</feature>
<feature type="transmembrane region" description="Helical" evidence="2">
    <location>
        <begin position="451"/>
        <end position="472"/>
    </location>
</feature>
<comment type="caution">
    <text evidence="3">The sequence shown here is derived from an EMBL/GenBank/DDBJ whole genome shotgun (WGS) entry which is preliminary data.</text>
</comment>
<dbReference type="Proteomes" id="UP000269301">
    <property type="component" value="Unassembled WGS sequence"/>
</dbReference>
<feature type="transmembrane region" description="Helical" evidence="2">
    <location>
        <begin position="411"/>
        <end position="431"/>
    </location>
</feature>
<dbReference type="GO" id="GO:0006814">
    <property type="term" value="P:sodium ion transport"/>
    <property type="evidence" value="ECO:0007669"/>
    <property type="project" value="InterPro"/>
</dbReference>
<keyword evidence="2" id="KW-0812">Transmembrane</keyword>
<feature type="transmembrane region" description="Helical" evidence="2">
    <location>
        <begin position="107"/>
        <end position="124"/>
    </location>
</feature>
<feature type="transmembrane region" description="Helical" evidence="2">
    <location>
        <begin position="358"/>
        <end position="382"/>
    </location>
</feature>
<evidence type="ECO:0000313" key="4">
    <source>
        <dbReference type="Proteomes" id="UP000269301"/>
    </source>
</evidence>
<feature type="transmembrane region" description="Helical" evidence="2">
    <location>
        <begin position="136"/>
        <end position="159"/>
    </location>
</feature>
<keyword evidence="4" id="KW-1185">Reference proteome</keyword>
<dbReference type="OrthoDB" id="9764596at2"/>
<reference evidence="3 4" key="1">
    <citation type="journal article" date="2016" name="Int. J. Syst. Evol. Microbiol.">
        <title>Oceanobacillus halophilus sp. nov., a novel moderately halophilic bacterium from a hypersaline lake.</title>
        <authorList>
            <person name="Amoozegar M.A."/>
            <person name="Bagheri M."/>
            <person name="Makhdoumi A."/>
            <person name="Nikou M.M."/>
            <person name="Fazeli S.A.S."/>
            <person name="Schumann P."/>
            <person name="Sproer C."/>
            <person name="Sanchez-Porro C."/>
            <person name="Ventosa A."/>
        </authorList>
    </citation>
    <scope>NUCLEOTIDE SEQUENCE [LARGE SCALE GENOMIC DNA]</scope>
    <source>
        <strain evidence="3 4">DSM 23996</strain>
    </source>
</reference>
<organism evidence="3 4">
    <name type="scientific">Oceanobacillus halophilus</name>
    <dbReference type="NCBI Taxonomy" id="930130"/>
    <lineage>
        <taxon>Bacteria</taxon>
        <taxon>Bacillati</taxon>
        <taxon>Bacillota</taxon>
        <taxon>Bacilli</taxon>
        <taxon>Bacillales</taxon>
        <taxon>Bacillaceae</taxon>
        <taxon>Oceanobacillus</taxon>
    </lineage>
</organism>
<dbReference type="Gene3D" id="1.20.1250.20">
    <property type="entry name" value="MFS general substrate transporter like domains"/>
    <property type="match status" value="2"/>
</dbReference>
<dbReference type="NCBIfam" id="TIGR00792">
    <property type="entry name" value="gph"/>
    <property type="match status" value="1"/>
</dbReference>
<dbReference type="GO" id="GO:0015293">
    <property type="term" value="F:symporter activity"/>
    <property type="evidence" value="ECO:0007669"/>
    <property type="project" value="InterPro"/>
</dbReference>
<protein>
    <submittedName>
        <fullName evidence="3">MFS transporter</fullName>
    </submittedName>
</protein>
<feature type="compositionally biased region" description="Basic and acidic residues" evidence="1">
    <location>
        <begin position="14"/>
        <end position="25"/>
    </location>
</feature>
<evidence type="ECO:0000256" key="2">
    <source>
        <dbReference type="SAM" id="Phobius"/>
    </source>
</evidence>
<keyword evidence="2" id="KW-0472">Membrane</keyword>
<dbReference type="AlphaFoldDB" id="A0A495A456"/>
<gene>
    <name evidence="3" type="ORF">D8M06_08105</name>
</gene>
<name>A0A495A456_9BACI</name>
<dbReference type="PANTHER" id="PTHR11328:SF24">
    <property type="entry name" value="MAJOR FACILITATOR SUPERFAMILY (MFS) PROFILE DOMAIN-CONTAINING PROTEIN"/>
    <property type="match status" value="1"/>
</dbReference>
<sequence length="489" mass="55317">METSTVQEVQQQQEPEKKTTTKYDTSKRPFGKRDIIGYFTGDLGGNFSFDLINMFMFIYFTQFIGIDLVHYAAIILIIKIFDGINDPIIGMIIDRVQLKTRDKFKPWIIRMAPLLAITMPIMFYDASEWSYGAKIALFLGSNLLWTVLYTFVNVPYGALSSVMTTKPSQRTALSTARSIGGFVPNILYMLFIPMFLYSDVVVNGETRSVFQGELMFPITLITVVLTILCYYILYRNTEERIIHTNKKEAKGTYSFFGTLKDYFKNRAMIGLTLVAFAQILFINGSQQLNTLTFQLYFQDGRLNSFTIIITIIPTMIIGATIGNKLVKRYGKKEIVAYPMIISIAINIMMLLLPISNPFVWLALLALGSTFSFGLVMYTWAMVADAIDYQEWKTGKRNEGSVYSMYSMIRKLGQGFGAAIVPAAIAFLLPGLDLKEASTWTVEYATGVKNLSVLFPIIGLSLVMAAMFLVYNLDKKTLYHMQKDLGNETE</sequence>
<accession>A0A495A456</accession>
<dbReference type="SUPFAM" id="SSF103473">
    <property type="entry name" value="MFS general substrate transporter"/>
    <property type="match status" value="1"/>
</dbReference>
<keyword evidence="2" id="KW-1133">Transmembrane helix</keyword>
<feature type="region of interest" description="Disordered" evidence="1">
    <location>
        <begin position="1"/>
        <end position="25"/>
    </location>
</feature>
<feature type="compositionally biased region" description="Low complexity" evidence="1">
    <location>
        <begin position="1"/>
        <end position="13"/>
    </location>
</feature>
<proteinExistence type="predicted"/>
<dbReference type="Pfam" id="PF13347">
    <property type="entry name" value="MFS_2"/>
    <property type="match status" value="1"/>
</dbReference>
<dbReference type="PANTHER" id="PTHR11328">
    <property type="entry name" value="MAJOR FACILITATOR SUPERFAMILY DOMAIN-CONTAINING PROTEIN"/>
    <property type="match status" value="1"/>
</dbReference>
<evidence type="ECO:0000313" key="3">
    <source>
        <dbReference type="EMBL" id="RKQ34328.1"/>
    </source>
</evidence>
<dbReference type="InterPro" id="IPR036259">
    <property type="entry name" value="MFS_trans_sf"/>
</dbReference>
<dbReference type="GO" id="GO:0005886">
    <property type="term" value="C:plasma membrane"/>
    <property type="evidence" value="ECO:0007669"/>
    <property type="project" value="TreeGrafter"/>
</dbReference>